<dbReference type="GO" id="GO:0003700">
    <property type="term" value="F:DNA-binding transcription factor activity"/>
    <property type="evidence" value="ECO:0007669"/>
    <property type="project" value="TreeGrafter"/>
</dbReference>
<dbReference type="InterPro" id="IPR046335">
    <property type="entry name" value="LacI/GalR-like_sensor"/>
</dbReference>
<evidence type="ECO:0000256" key="1">
    <source>
        <dbReference type="ARBA" id="ARBA00023015"/>
    </source>
</evidence>
<dbReference type="AlphaFoldDB" id="A4BFC7"/>
<evidence type="ECO:0000256" key="3">
    <source>
        <dbReference type="ARBA" id="ARBA00023163"/>
    </source>
</evidence>
<dbReference type="EMBL" id="AAOE01000012">
    <property type="protein sequence ID" value="EAR09240.1"/>
    <property type="molecule type" value="Genomic_DNA"/>
</dbReference>
<dbReference type="Pfam" id="PF13377">
    <property type="entry name" value="Peripla_BP_3"/>
    <property type="match status" value="1"/>
</dbReference>
<sequence length="331" mass="36803">MLDIATAVGVSQPTVSVILNGSDTVRVSEETRQRVLQKAQDLGYQFRSVQHSYRHPRIALVVNSLNMHDPFINAISSAKARAWERDAVLSVFDYEDNDDLKRAIYDVIEVTRFDGVIYARNTPTELAMAEVCPAANRVLLNCFDPTDSQALALLPADGMGGYRACEHLISHGHRRIGMITGEPWSLSSKSREQGYRQAMTQHNLPVDDRWVIPGNWSVKQAYLATEQLLDSDPDMDAIFCASDLMALGVYQALQGRGLRIPQDIALIGYDNQLLANELTPSLSSVELPYDEMGRLAVDEILDQSPPELPIIRVEGDVIHRESSRVKTLANA</sequence>
<dbReference type="Gene3D" id="3.40.50.2300">
    <property type="match status" value="2"/>
</dbReference>
<evidence type="ECO:0000313" key="5">
    <source>
        <dbReference type="EMBL" id="EAR09240.1"/>
    </source>
</evidence>
<dbReference type="SUPFAM" id="SSF53822">
    <property type="entry name" value="Periplasmic binding protein-like I"/>
    <property type="match status" value="1"/>
</dbReference>
<feature type="domain" description="HTH lacI-type" evidence="4">
    <location>
        <begin position="1"/>
        <end position="55"/>
    </location>
</feature>
<dbReference type="PROSITE" id="PS50932">
    <property type="entry name" value="HTH_LACI_2"/>
    <property type="match status" value="1"/>
</dbReference>
<dbReference type="CDD" id="cd06288">
    <property type="entry name" value="PBP1_sucrose_transcription_regulator"/>
    <property type="match status" value="1"/>
</dbReference>
<dbReference type="STRING" id="314283.MED297_07153"/>
<dbReference type="InterPro" id="IPR028082">
    <property type="entry name" value="Peripla_BP_I"/>
</dbReference>
<evidence type="ECO:0000313" key="6">
    <source>
        <dbReference type="Proteomes" id="UP000005953"/>
    </source>
</evidence>
<dbReference type="SUPFAM" id="SSF47413">
    <property type="entry name" value="lambda repressor-like DNA-binding domains"/>
    <property type="match status" value="1"/>
</dbReference>
<dbReference type="PANTHER" id="PTHR30146">
    <property type="entry name" value="LACI-RELATED TRANSCRIPTIONAL REPRESSOR"/>
    <property type="match status" value="1"/>
</dbReference>
<comment type="caution">
    <text evidence="5">The sequence shown here is derived from an EMBL/GenBank/DDBJ whole genome shotgun (WGS) entry which is preliminary data.</text>
</comment>
<keyword evidence="2" id="KW-0238">DNA-binding</keyword>
<proteinExistence type="predicted"/>
<gene>
    <name evidence="5" type="ORF">MED297_07153</name>
</gene>
<dbReference type="GO" id="GO:0000976">
    <property type="term" value="F:transcription cis-regulatory region binding"/>
    <property type="evidence" value="ECO:0007669"/>
    <property type="project" value="TreeGrafter"/>
</dbReference>
<evidence type="ECO:0000259" key="4">
    <source>
        <dbReference type="PROSITE" id="PS50932"/>
    </source>
</evidence>
<dbReference type="InterPro" id="IPR010982">
    <property type="entry name" value="Lambda_DNA-bd_dom_sf"/>
</dbReference>
<reference evidence="5 6" key="1">
    <citation type="submission" date="2006-02" db="EMBL/GenBank/DDBJ databases">
        <authorList>
            <person name="Pinhassi J."/>
            <person name="Pedros-Alio C."/>
            <person name="Ferriera S."/>
            <person name="Johnson J."/>
            <person name="Kravitz S."/>
            <person name="Halpern A."/>
            <person name="Remington K."/>
            <person name="Beeson K."/>
            <person name="Tran B."/>
            <person name="Rogers Y.-H."/>
            <person name="Friedman R."/>
            <person name="Venter J.C."/>
        </authorList>
    </citation>
    <scope>NUCLEOTIDE SEQUENCE [LARGE SCALE GENOMIC DNA]</scope>
    <source>
        <strain evidence="5 6">MED297</strain>
    </source>
</reference>
<accession>A4BFC7</accession>
<keyword evidence="3" id="KW-0804">Transcription</keyword>
<dbReference type="InterPro" id="IPR000843">
    <property type="entry name" value="HTH_LacI"/>
</dbReference>
<dbReference type="Proteomes" id="UP000005953">
    <property type="component" value="Unassembled WGS sequence"/>
</dbReference>
<dbReference type="SMART" id="SM00354">
    <property type="entry name" value="HTH_LACI"/>
    <property type="match status" value="1"/>
</dbReference>
<name>A4BFC7_9GAMM</name>
<dbReference type="PANTHER" id="PTHR30146:SF145">
    <property type="entry name" value="RIBOSE OPERON REPRESSOR"/>
    <property type="match status" value="1"/>
</dbReference>
<protein>
    <submittedName>
        <fullName evidence="5">LacI-family regulatory protein</fullName>
    </submittedName>
</protein>
<keyword evidence="6" id="KW-1185">Reference proteome</keyword>
<dbReference type="HOGENOM" id="CLU_037628_6_4_6"/>
<dbReference type="Pfam" id="PF00356">
    <property type="entry name" value="LacI"/>
    <property type="match status" value="1"/>
</dbReference>
<dbReference type="CDD" id="cd01392">
    <property type="entry name" value="HTH_LacI"/>
    <property type="match status" value="1"/>
</dbReference>
<evidence type="ECO:0000256" key="2">
    <source>
        <dbReference type="ARBA" id="ARBA00023125"/>
    </source>
</evidence>
<organism evidence="5 6">
    <name type="scientific">Reinekea blandensis MED297</name>
    <dbReference type="NCBI Taxonomy" id="314283"/>
    <lineage>
        <taxon>Bacteria</taxon>
        <taxon>Pseudomonadati</taxon>
        <taxon>Pseudomonadota</taxon>
        <taxon>Gammaproteobacteria</taxon>
        <taxon>Oceanospirillales</taxon>
        <taxon>Saccharospirillaceae</taxon>
        <taxon>Reinekea</taxon>
    </lineage>
</organism>
<dbReference type="Gene3D" id="1.10.260.40">
    <property type="entry name" value="lambda repressor-like DNA-binding domains"/>
    <property type="match status" value="1"/>
</dbReference>
<keyword evidence="1" id="KW-0805">Transcription regulation</keyword>